<dbReference type="Gene3D" id="1.10.287.130">
    <property type="match status" value="1"/>
</dbReference>
<dbReference type="PANTHER" id="PTHR43711:SF1">
    <property type="entry name" value="HISTIDINE KINASE 1"/>
    <property type="match status" value="1"/>
</dbReference>
<keyword evidence="8" id="KW-0812">Transmembrane</keyword>
<dbReference type="SUPFAM" id="SSF55874">
    <property type="entry name" value="ATPase domain of HSP90 chaperone/DNA topoisomerase II/histidine kinase"/>
    <property type="match status" value="1"/>
</dbReference>
<feature type="transmembrane region" description="Helical" evidence="8">
    <location>
        <begin position="72"/>
        <end position="92"/>
    </location>
</feature>
<dbReference type="InterPro" id="IPR004358">
    <property type="entry name" value="Sig_transdc_His_kin-like_C"/>
</dbReference>
<evidence type="ECO:0000256" key="1">
    <source>
        <dbReference type="ARBA" id="ARBA00000085"/>
    </source>
</evidence>
<dbReference type="Proteomes" id="UP000324020">
    <property type="component" value="Unassembled WGS sequence"/>
</dbReference>
<dbReference type="Pfam" id="PF02518">
    <property type="entry name" value="HATPase_c"/>
    <property type="match status" value="1"/>
</dbReference>
<dbReference type="InterPro" id="IPR050736">
    <property type="entry name" value="Sensor_HK_Regulatory"/>
</dbReference>
<name>A0A1G7HNE4_9EURY</name>
<feature type="domain" description="Histidine kinase" evidence="9">
    <location>
        <begin position="161"/>
        <end position="348"/>
    </location>
</feature>
<dbReference type="PRINTS" id="PR00344">
    <property type="entry name" value="BCTRLSENSOR"/>
</dbReference>
<evidence type="ECO:0000256" key="4">
    <source>
        <dbReference type="ARBA" id="ARBA00022679"/>
    </source>
</evidence>
<evidence type="ECO:0000313" key="11">
    <source>
        <dbReference type="Proteomes" id="UP000324020"/>
    </source>
</evidence>
<evidence type="ECO:0000256" key="7">
    <source>
        <dbReference type="SAM" id="Coils"/>
    </source>
</evidence>
<keyword evidence="4" id="KW-0808">Transferase</keyword>
<comment type="catalytic activity">
    <reaction evidence="1">
        <text>ATP + protein L-histidine = ADP + protein N-phospho-L-histidine.</text>
        <dbReference type="EC" id="2.7.13.3"/>
    </reaction>
</comment>
<evidence type="ECO:0000256" key="5">
    <source>
        <dbReference type="ARBA" id="ARBA00022777"/>
    </source>
</evidence>
<dbReference type="EC" id="2.7.13.3" evidence="2"/>
<evidence type="ECO:0000256" key="2">
    <source>
        <dbReference type="ARBA" id="ARBA00012438"/>
    </source>
</evidence>
<dbReference type="PROSITE" id="PS50109">
    <property type="entry name" value="HIS_KIN"/>
    <property type="match status" value="1"/>
</dbReference>
<feature type="coiled-coil region" evidence="7">
    <location>
        <begin position="127"/>
        <end position="161"/>
    </location>
</feature>
<dbReference type="Pfam" id="PF00512">
    <property type="entry name" value="HisKA"/>
    <property type="match status" value="1"/>
</dbReference>
<keyword evidence="11" id="KW-1185">Reference proteome</keyword>
<sequence>MYHRTMAPNSRVNPVTVVGASIIVATAAVGTLAGVELGVLSLQAAVPGVIGAGLIAYGWFRADGVVGSKRWTVLKWTVAGLLAFTVLGAWFGEMAARPETSISLSITGSLSVGAALGTVIGVYAARIRRTNELLAETVTELEAANDRLERKNEQLDQFVDIASHDLRNPVNVAQGRLEIAREEFDSEHLETTDDALTRMNTLINDLVSLTKAGDQIEEVVPVDLGAVSRSAWGSVETKDASLTVETDGDIYADESRLRQVLENLFRNAIQHGGEDVTVTVGLLAEGFYVQDTGAGIPDDLRGQVLEDGVTTGGDGVGLGLSIVEQIATAHGWKIAVEQSAEGGARFEFVGVKSPE</sequence>
<reference evidence="10 11" key="1">
    <citation type="submission" date="2016-10" db="EMBL/GenBank/DDBJ databases">
        <authorList>
            <person name="Varghese N."/>
            <person name="Submissions S."/>
        </authorList>
    </citation>
    <scope>NUCLEOTIDE SEQUENCE [LARGE SCALE GENOMIC DNA]</scope>
    <source>
        <strain evidence="10 11">CGMCC 1.3527</strain>
    </source>
</reference>
<evidence type="ECO:0000256" key="3">
    <source>
        <dbReference type="ARBA" id="ARBA00022553"/>
    </source>
</evidence>
<dbReference type="SUPFAM" id="SSF47384">
    <property type="entry name" value="Homodimeric domain of signal transducing histidine kinase"/>
    <property type="match status" value="1"/>
</dbReference>
<dbReference type="PANTHER" id="PTHR43711">
    <property type="entry name" value="TWO-COMPONENT HISTIDINE KINASE"/>
    <property type="match status" value="1"/>
</dbReference>
<feature type="transmembrane region" description="Helical" evidence="8">
    <location>
        <begin position="12"/>
        <end position="33"/>
    </location>
</feature>
<protein>
    <recommendedName>
        <fullName evidence="2">histidine kinase</fullName>
        <ecNumber evidence="2">2.7.13.3</ecNumber>
    </recommendedName>
</protein>
<feature type="transmembrane region" description="Helical" evidence="8">
    <location>
        <begin position="39"/>
        <end position="60"/>
    </location>
</feature>
<keyword evidence="5 10" id="KW-0418">Kinase</keyword>
<evidence type="ECO:0000256" key="8">
    <source>
        <dbReference type="SAM" id="Phobius"/>
    </source>
</evidence>
<feature type="transmembrane region" description="Helical" evidence="8">
    <location>
        <begin position="104"/>
        <end position="125"/>
    </location>
</feature>
<evidence type="ECO:0000313" key="10">
    <source>
        <dbReference type="EMBL" id="SDF01982.1"/>
    </source>
</evidence>
<dbReference type="InterPro" id="IPR003661">
    <property type="entry name" value="HisK_dim/P_dom"/>
</dbReference>
<dbReference type="SMART" id="SM00388">
    <property type="entry name" value="HisKA"/>
    <property type="match status" value="1"/>
</dbReference>
<proteinExistence type="predicted"/>
<dbReference type="SMART" id="SM00387">
    <property type="entry name" value="HATPase_c"/>
    <property type="match status" value="1"/>
</dbReference>
<organism evidence="10 11">
    <name type="scientific">Halorubrum xinjiangense</name>
    <dbReference type="NCBI Taxonomy" id="261291"/>
    <lineage>
        <taxon>Archaea</taxon>
        <taxon>Methanobacteriati</taxon>
        <taxon>Methanobacteriota</taxon>
        <taxon>Stenosarchaea group</taxon>
        <taxon>Halobacteria</taxon>
        <taxon>Halobacteriales</taxon>
        <taxon>Haloferacaceae</taxon>
        <taxon>Halorubrum</taxon>
    </lineage>
</organism>
<dbReference type="InterPro" id="IPR005467">
    <property type="entry name" value="His_kinase_dom"/>
</dbReference>
<keyword evidence="3" id="KW-0597">Phosphoprotein</keyword>
<dbReference type="CDD" id="cd00082">
    <property type="entry name" value="HisKA"/>
    <property type="match status" value="1"/>
</dbReference>
<dbReference type="AlphaFoldDB" id="A0A1G7HNE4"/>
<dbReference type="InterPro" id="IPR036890">
    <property type="entry name" value="HATPase_C_sf"/>
</dbReference>
<keyword evidence="8" id="KW-0472">Membrane</keyword>
<keyword evidence="6" id="KW-0902">Two-component regulatory system</keyword>
<dbReference type="InterPro" id="IPR003594">
    <property type="entry name" value="HATPase_dom"/>
</dbReference>
<dbReference type="InterPro" id="IPR036097">
    <property type="entry name" value="HisK_dim/P_sf"/>
</dbReference>
<dbReference type="Gene3D" id="3.30.565.10">
    <property type="entry name" value="Histidine kinase-like ATPase, C-terminal domain"/>
    <property type="match status" value="1"/>
</dbReference>
<evidence type="ECO:0000259" key="9">
    <source>
        <dbReference type="PROSITE" id="PS50109"/>
    </source>
</evidence>
<keyword evidence="7" id="KW-0175">Coiled coil</keyword>
<dbReference type="GO" id="GO:0000155">
    <property type="term" value="F:phosphorelay sensor kinase activity"/>
    <property type="evidence" value="ECO:0007669"/>
    <property type="project" value="InterPro"/>
</dbReference>
<keyword evidence="8" id="KW-1133">Transmembrane helix</keyword>
<dbReference type="EMBL" id="FNBO01000001">
    <property type="protein sequence ID" value="SDF01982.1"/>
    <property type="molecule type" value="Genomic_DNA"/>
</dbReference>
<evidence type="ECO:0000256" key="6">
    <source>
        <dbReference type="ARBA" id="ARBA00023012"/>
    </source>
</evidence>
<accession>A0A1G7HNE4</accession>
<gene>
    <name evidence="10" type="ORF">SAMN04488067_101454</name>
</gene>